<accession>Q87AQ9</accession>
<keyword evidence="3" id="KW-1185">Reference proteome</keyword>
<proteinExistence type="predicted"/>
<dbReference type="PANTHER" id="PTHR34700">
    <property type="entry name" value="POTASSIUM BINDING PROTEIN KBP"/>
    <property type="match status" value="1"/>
</dbReference>
<organism evidence="2 3">
    <name type="scientific">Xylella fastidiosa (strain Temecula1 / ATCC 700964)</name>
    <dbReference type="NCBI Taxonomy" id="183190"/>
    <lineage>
        <taxon>Bacteria</taxon>
        <taxon>Pseudomonadati</taxon>
        <taxon>Pseudomonadota</taxon>
        <taxon>Gammaproteobacteria</taxon>
        <taxon>Lysobacterales</taxon>
        <taxon>Lysobacteraceae</taxon>
        <taxon>Xylella</taxon>
    </lineage>
</organism>
<dbReference type="PROSITE" id="PS51782">
    <property type="entry name" value="LYSM"/>
    <property type="match status" value="1"/>
</dbReference>
<dbReference type="HOGENOM" id="CLU_050533_0_0_6"/>
<dbReference type="InterPro" id="IPR036779">
    <property type="entry name" value="LysM_dom_sf"/>
</dbReference>
<name>Q87AQ9_XYLFT</name>
<gene>
    <name evidence="2" type="ordered locus">PD_1764</name>
</gene>
<dbReference type="InterPro" id="IPR018392">
    <property type="entry name" value="LysM"/>
</dbReference>
<dbReference type="KEGG" id="xft:PD_1764"/>
<dbReference type="SMART" id="SM00257">
    <property type="entry name" value="LysM"/>
    <property type="match status" value="1"/>
</dbReference>
<evidence type="ECO:0000313" key="3">
    <source>
        <dbReference type="Proteomes" id="UP000002516"/>
    </source>
</evidence>
<evidence type="ECO:0000259" key="1">
    <source>
        <dbReference type="PROSITE" id="PS51782"/>
    </source>
</evidence>
<protein>
    <recommendedName>
        <fullName evidence="1">LysM domain-containing protein</fullName>
    </recommendedName>
</protein>
<dbReference type="SUPFAM" id="SSF54106">
    <property type="entry name" value="LysM domain"/>
    <property type="match status" value="1"/>
</dbReference>
<dbReference type="Pfam" id="PF01476">
    <property type="entry name" value="LysM"/>
    <property type="match status" value="1"/>
</dbReference>
<reference evidence="2 3" key="1">
    <citation type="journal article" date="2003" name="J. Bacteriol.">
        <title>Comparative analyses of the complete genome sequences of Pierce's disease and citrus variegated chlorosis strains of Xylella fastidiosa.</title>
        <authorList>
            <person name="Van Sluys M.A."/>
            <person name="de Oliveira M.C."/>
            <person name="Monteiro-Vitorello C.B."/>
            <person name="Miyaki C.Y."/>
            <person name="Furlan L.R."/>
            <person name="Camargo L.E."/>
            <person name="da Silva A.C."/>
            <person name="Moon D.H."/>
            <person name="Takita M.A."/>
            <person name="Lemos E.G."/>
            <person name="Machado M.A."/>
            <person name="Ferro M.I."/>
            <person name="da Silva F.R."/>
            <person name="Goldman M.H."/>
            <person name="Goldman G.H."/>
            <person name="Lemos M.V."/>
            <person name="El-Dorry H."/>
            <person name="Tsai S.M."/>
            <person name="Carrer H."/>
            <person name="Carraro D.M."/>
            <person name="de Oliveira R.C."/>
            <person name="Nunes L.R."/>
            <person name="Siqueira W.J."/>
            <person name="Coutinho L.L."/>
            <person name="Kimura E.T."/>
            <person name="Ferro E.S."/>
            <person name="Harakava R."/>
            <person name="Kuramae E.E."/>
            <person name="Marino C.L."/>
            <person name="Giglioti E."/>
            <person name="Abreu I.L."/>
            <person name="Alves L.M."/>
            <person name="do Amaral A.M."/>
            <person name="Baia G.S."/>
            <person name="Blanco S.R."/>
            <person name="Brito M.S."/>
            <person name="Cannavan F.S."/>
            <person name="Celestino A.V."/>
            <person name="da Cunha A.F."/>
            <person name="Fenille R.C."/>
            <person name="Ferro J.A."/>
            <person name="Formighieri E.F."/>
            <person name="Kishi L.T."/>
            <person name="Leoni S.G."/>
            <person name="Oliveira A.R."/>
            <person name="Rosa V.E.Jr."/>
            <person name="Sassaki F.T."/>
            <person name="Sena J.A."/>
            <person name="de Souza A.A."/>
            <person name="Truffi D."/>
            <person name="Tsukumo F."/>
            <person name="Yanai G.M."/>
            <person name="Zaros L.G."/>
            <person name="Civerolo E.L."/>
            <person name="Simpson A.J."/>
            <person name="Almeida N.F.Jr."/>
            <person name="Setubal J.C."/>
            <person name="Kitajima J.P."/>
        </authorList>
    </citation>
    <scope>NUCLEOTIDE SEQUENCE [LARGE SCALE GENOMIC DNA]</scope>
    <source>
        <strain evidence="3">Temecula1 / ATCC 700964</strain>
    </source>
</reference>
<evidence type="ECO:0000313" key="2">
    <source>
        <dbReference type="EMBL" id="AAO29598.1"/>
    </source>
</evidence>
<dbReference type="Gene3D" id="3.10.350.10">
    <property type="entry name" value="LysM domain"/>
    <property type="match status" value="1"/>
</dbReference>
<sequence length="392" mass="43288">MGNQEDIAMFKLFRTAAIAALLTVTTYAVALEKGDKHQDTYTVQKGDTLWGLAKRLFKKPWLWPEIWQANPQINNPHLIYPGDVISLAYLNRMAKDTIADPGKAIQPGPRQDAPIDAIPLAQIEPFLKDLQVTNNFEKLPYVVGLEEGRLRGTYGQAAYAVGLIGAEPGQRYAVMRPTVSYSLPKPTEDLLMDNQPTINSGVLWKEYIAPNKHRVFLGYELAKVNVATVAQVGHDNQTTTLTLQTGGREVRAGDRLIPLEAKPYDLQFFPHPPAAEVKDADLRVLAVADAFIASGPRDVIAISGGTNNGINNGTVFSIWRQGHYINDRIGHRASTSHVNDSFEADKGTVLQPDEYTAHAMVFRTFNDVSYALVMDGTKPVKVGYTLRHPDAQ</sequence>
<feature type="domain" description="LysM" evidence="1">
    <location>
        <begin position="39"/>
        <end position="87"/>
    </location>
</feature>
<dbReference type="InterPro" id="IPR052196">
    <property type="entry name" value="Bact_Kbp"/>
</dbReference>
<dbReference type="CDD" id="cd00118">
    <property type="entry name" value="LysM"/>
    <property type="match status" value="1"/>
</dbReference>
<dbReference type="PANTHER" id="PTHR34700:SF4">
    <property type="entry name" value="PHAGE-LIKE ELEMENT PBSX PROTEIN XKDP"/>
    <property type="match status" value="1"/>
</dbReference>
<dbReference type="AlphaFoldDB" id="Q87AQ9"/>
<dbReference type="Proteomes" id="UP000002516">
    <property type="component" value="Chromosome"/>
</dbReference>
<dbReference type="EMBL" id="AE009442">
    <property type="protein sequence ID" value="AAO29598.1"/>
    <property type="molecule type" value="Genomic_DNA"/>
</dbReference>